<evidence type="ECO:0000259" key="3">
    <source>
        <dbReference type="Pfam" id="PF14432"/>
    </source>
</evidence>
<reference evidence="4" key="1">
    <citation type="submission" date="2019-09" db="EMBL/GenBank/DDBJ databases">
        <authorList>
            <person name="Zhang L."/>
        </authorList>
    </citation>
    <scope>NUCLEOTIDE SEQUENCE</scope>
</reference>
<dbReference type="GO" id="GO:0048731">
    <property type="term" value="P:system development"/>
    <property type="evidence" value="ECO:0007669"/>
    <property type="project" value="UniProtKB-ARBA"/>
</dbReference>
<dbReference type="Pfam" id="PF13041">
    <property type="entry name" value="PPR_2"/>
    <property type="match status" value="4"/>
</dbReference>
<dbReference type="FunFam" id="1.25.40.10:FF:000366">
    <property type="entry name" value="Pentatricopeptide (PPR) repeat-containing protein"/>
    <property type="match status" value="1"/>
</dbReference>
<name>A0A5K1EXV4_9MAGN</name>
<dbReference type="InterPro" id="IPR032867">
    <property type="entry name" value="DYW_dom"/>
</dbReference>
<dbReference type="Gramene" id="NC7G0278650.1">
    <property type="protein sequence ID" value="NC7G0278650.1:cds"/>
    <property type="gene ID" value="NC7G0278650"/>
</dbReference>
<proteinExistence type="predicted"/>
<dbReference type="FunFam" id="1.25.40.10:FF:000125">
    <property type="entry name" value="Pentatricopeptide repeat-containing protein"/>
    <property type="match status" value="1"/>
</dbReference>
<dbReference type="SUPFAM" id="SSF48452">
    <property type="entry name" value="TPR-like"/>
    <property type="match status" value="1"/>
</dbReference>
<feature type="domain" description="DYW" evidence="3">
    <location>
        <begin position="590"/>
        <end position="682"/>
    </location>
</feature>
<evidence type="ECO:0000313" key="4">
    <source>
        <dbReference type="EMBL" id="VVW55848.1"/>
    </source>
</evidence>
<dbReference type="InterPro" id="IPR011990">
    <property type="entry name" value="TPR-like_helical_dom_sf"/>
</dbReference>
<keyword evidence="1" id="KW-0677">Repeat</keyword>
<dbReference type="InterPro" id="IPR002885">
    <property type="entry name" value="PPR_rpt"/>
</dbReference>
<dbReference type="AlphaFoldDB" id="A0A5K1EXV4"/>
<dbReference type="NCBIfam" id="TIGR00756">
    <property type="entry name" value="PPR"/>
    <property type="match status" value="8"/>
</dbReference>
<feature type="repeat" description="PPR" evidence="2">
    <location>
        <begin position="243"/>
        <end position="273"/>
    </location>
</feature>
<dbReference type="Gene3D" id="1.25.40.10">
    <property type="entry name" value="Tetratricopeptide repeat domain"/>
    <property type="match status" value="5"/>
</dbReference>
<dbReference type="InterPro" id="IPR046848">
    <property type="entry name" value="E_motif"/>
</dbReference>
<dbReference type="PROSITE" id="PS51375">
    <property type="entry name" value="PPR"/>
    <property type="match status" value="7"/>
</dbReference>
<feature type="repeat" description="PPR" evidence="2">
    <location>
        <begin position="181"/>
        <end position="215"/>
    </location>
</feature>
<dbReference type="GO" id="GO:0008270">
    <property type="term" value="F:zinc ion binding"/>
    <property type="evidence" value="ECO:0007669"/>
    <property type="project" value="InterPro"/>
</dbReference>
<feature type="repeat" description="PPR" evidence="2">
    <location>
        <begin position="150"/>
        <end position="180"/>
    </location>
</feature>
<feature type="repeat" description="PPR" evidence="2">
    <location>
        <begin position="344"/>
        <end position="374"/>
    </location>
</feature>
<dbReference type="Pfam" id="PF01535">
    <property type="entry name" value="PPR"/>
    <property type="match status" value="5"/>
</dbReference>
<dbReference type="PANTHER" id="PTHR47926">
    <property type="entry name" value="PENTATRICOPEPTIDE REPEAT-CONTAINING PROTEIN"/>
    <property type="match status" value="1"/>
</dbReference>
<feature type="repeat" description="PPR" evidence="2">
    <location>
        <begin position="88"/>
        <end position="122"/>
    </location>
</feature>
<dbReference type="InterPro" id="IPR046960">
    <property type="entry name" value="PPR_At4g14850-like_plant"/>
</dbReference>
<evidence type="ECO:0000256" key="2">
    <source>
        <dbReference type="PROSITE-ProRule" id="PRU00708"/>
    </source>
</evidence>
<feature type="repeat" description="PPR" evidence="2">
    <location>
        <begin position="375"/>
        <end position="409"/>
    </location>
</feature>
<dbReference type="GO" id="GO:0003723">
    <property type="term" value="F:RNA binding"/>
    <property type="evidence" value="ECO:0007669"/>
    <property type="project" value="InterPro"/>
</dbReference>
<dbReference type="GO" id="GO:0009451">
    <property type="term" value="P:RNA modification"/>
    <property type="evidence" value="ECO:0007669"/>
    <property type="project" value="InterPro"/>
</dbReference>
<accession>A0A5K1EXV4</accession>
<sequence length="682" mass="76587">MKSRLAFLTIGDASTCYSPFNLPSFFSLFLHPLHRHRHHRCRYHHHPALRQNPGKNESFIARIFSSPTGDSDPISPAHMVPTCNVAPSTLSSNRAIAGHVRSGNVDTAKKVFDEMPERTIVTWNSMLAGYAKPGSLAAAREFFDRIPHPDVVSWNTMMSCYIQNGELEAAFEVFNRMAVKDTTSWNTMISGLSRSRRMEDAVRLFQVMPTKNVVSWNAMLTGYVQCGDMEKASSLFNQIPAKNVVSWTAMISGYMQQGKVEDAIQLFAKMRAPNLVTWNAMMAGYVQNARAEDALRLFRSMLERRIWPNQSSFSSVLAGCGILAALGTGRQVHQYVCKTKFCSDTTTGTSLLSMYCKCGELEEARKMFEEMPTRDMVTWNAIVAGYAQHGFGRAALCLYEEMKRNGVQADGITFIALLSACNHAGLVDLGRSYFKAMLHDHAIEPKPDHYTVMVDLLGRAGLLKEAVDLIDTIPFQPHSAIFATLLGACRTHRNMEFAKYAAEKLLELDPENAAAYVQLANVYATMGLWDDVSRIRRLMRSNAVVKNPGCSWIEVKNQVHEFRSSDRLHLELTLIHKKLDELQRAMKLAGYVPDLSWALHDVKDEQKEVILSYHSEKLAIAFGLLKTPASTKIKVFKNLRVCGDCHTATKFISAIEGREIIVRDAVRFHHFKNGSCSCGDYW</sequence>
<dbReference type="FunFam" id="1.25.40.10:FF:000031">
    <property type="entry name" value="Pentatricopeptide repeat-containing protein mitochondrial"/>
    <property type="match status" value="1"/>
</dbReference>
<organism evidence="4">
    <name type="scientific">Nymphaea colorata</name>
    <name type="common">pocket water lily</name>
    <dbReference type="NCBI Taxonomy" id="210225"/>
    <lineage>
        <taxon>Eukaryota</taxon>
        <taxon>Viridiplantae</taxon>
        <taxon>Streptophyta</taxon>
        <taxon>Embryophyta</taxon>
        <taxon>Tracheophyta</taxon>
        <taxon>Spermatophyta</taxon>
        <taxon>Magnoliopsida</taxon>
        <taxon>Nymphaeales</taxon>
        <taxon>Nymphaeaceae</taxon>
        <taxon>Nymphaea</taxon>
    </lineage>
</organism>
<evidence type="ECO:0000256" key="1">
    <source>
        <dbReference type="ARBA" id="ARBA00022737"/>
    </source>
</evidence>
<dbReference type="PANTHER" id="PTHR47926:SF410">
    <property type="entry name" value="(WILD MALAYSIAN BANANA) HYPOTHETICAL PROTEIN"/>
    <property type="match status" value="1"/>
</dbReference>
<gene>
    <name evidence="4" type="ORF">NYM_LOCUS23756</name>
</gene>
<feature type="repeat" description="PPR" evidence="2">
    <location>
        <begin position="274"/>
        <end position="308"/>
    </location>
</feature>
<protein>
    <recommendedName>
        <fullName evidence="3">DYW domain-containing protein</fullName>
    </recommendedName>
</protein>
<dbReference type="EMBL" id="LR721785">
    <property type="protein sequence ID" value="VVW55848.1"/>
    <property type="molecule type" value="Genomic_DNA"/>
</dbReference>
<dbReference type="Pfam" id="PF14432">
    <property type="entry name" value="DYW_deaminase"/>
    <property type="match status" value="1"/>
</dbReference>
<dbReference type="Pfam" id="PF20431">
    <property type="entry name" value="E_motif"/>
    <property type="match status" value="1"/>
</dbReference>